<dbReference type="EMBL" id="BTRK01000003">
    <property type="protein sequence ID" value="GMR42666.1"/>
    <property type="molecule type" value="Genomic_DNA"/>
</dbReference>
<dbReference type="Gene3D" id="3.10.110.10">
    <property type="entry name" value="Ubiquitin Conjugating Enzyme"/>
    <property type="match status" value="1"/>
</dbReference>
<dbReference type="InterPro" id="IPR000608">
    <property type="entry name" value="UBC"/>
</dbReference>
<evidence type="ECO:0000256" key="4">
    <source>
        <dbReference type="ARBA" id="ARBA00022786"/>
    </source>
</evidence>
<evidence type="ECO:0000256" key="7">
    <source>
        <dbReference type="ARBA" id="ARBA00044047"/>
    </source>
</evidence>
<accession>A0AAN5CH48</accession>
<evidence type="ECO:0000313" key="12">
    <source>
        <dbReference type="Proteomes" id="UP001328107"/>
    </source>
</evidence>
<dbReference type="FunFam" id="3.10.110.10:FF:000033">
    <property type="entry name" value="NEDD8-conjugating enzyme UBE2F"/>
    <property type="match status" value="1"/>
</dbReference>
<keyword evidence="5 9" id="KW-0067">ATP-binding</keyword>
<evidence type="ECO:0000256" key="1">
    <source>
        <dbReference type="ARBA" id="ARBA00005032"/>
    </source>
</evidence>
<keyword evidence="3 9" id="KW-0547">Nucleotide-binding</keyword>
<gene>
    <name evidence="11" type="ORF">PMAYCL1PPCAC_12861</name>
</gene>
<comment type="caution">
    <text evidence="11">The sequence shown here is derived from an EMBL/GenBank/DDBJ whole genome shotgun (WGS) entry which is preliminary data.</text>
</comment>
<dbReference type="AlphaFoldDB" id="A0AAN5CH48"/>
<dbReference type="GO" id="GO:0061654">
    <property type="term" value="F:NEDD8 conjugating enzyme activity"/>
    <property type="evidence" value="ECO:0007669"/>
    <property type="project" value="UniProtKB-EC"/>
</dbReference>
<proteinExistence type="inferred from homology"/>
<dbReference type="Pfam" id="PF00179">
    <property type="entry name" value="UQ_con"/>
    <property type="match status" value="1"/>
</dbReference>
<dbReference type="GO" id="GO:0045116">
    <property type="term" value="P:protein neddylation"/>
    <property type="evidence" value="ECO:0007669"/>
    <property type="project" value="UniProtKB-ARBA"/>
</dbReference>
<keyword evidence="12" id="KW-1185">Reference proteome</keyword>
<feature type="active site" description="Glycyl thioester intermediate" evidence="8">
    <location>
        <position position="129"/>
    </location>
</feature>
<protein>
    <recommendedName>
        <fullName evidence="7">E2 NEDD8-conjugating enzyme</fullName>
        <ecNumber evidence="7">2.3.2.34</ecNumber>
    </recommendedName>
</protein>
<comment type="catalytic activity">
    <reaction evidence="6">
        <text>[E1 NEDD8-activating enzyme]-S-[NEDD8 protein]-yl-L-cysteine + [E2 NEDD8-conjugating enzyme]-L-cysteine = [E1 NEDD8-activating enzyme]-L-cysteine + [E2 NEDD8-conjugating enzyme]-S-[NEDD8-protein]-yl-L-cysteine.</text>
        <dbReference type="EC" id="2.3.2.34"/>
    </reaction>
</comment>
<dbReference type="Proteomes" id="UP001328107">
    <property type="component" value="Unassembled WGS sequence"/>
</dbReference>
<evidence type="ECO:0000256" key="2">
    <source>
        <dbReference type="ARBA" id="ARBA00022679"/>
    </source>
</evidence>
<dbReference type="PROSITE" id="PS50127">
    <property type="entry name" value="UBC_2"/>
    <property type="match status" value="1"/>
</dbReference>
<comment type="similarity">
    <text evidence="9">Belongs to the ubiquitin-conjugating enzyme family.</text>
</comment>
<name>A0AAN5CH48_9BILA</name>
<evidence type="ECO:0000259" key="10">
    <source>
        <dbReference type="PROSITE" id="PS50127"/>
    </source>
</evidence>
<comment type="pathway">
    <text evidence="1">Protein modification; protein neddylation.</text>
</comment>
<evidence type="ECO:0000256" key="3">
    <source>
        <dbReference type="ARBA" id="ARBA00022741"/>
    </source>
</evidence>
<dbReference type="InterPro" id="IPR050113">
    <property type="entry name" value="Ub_conjugating_enzyme"/>
</dbReference>
<evidence type="ECO:0000256" key="5">
    <source>
        <dbReference type="ARBA" id="ARBA00022840"/>
    </source>
</evidence>
<dbReference type="CDD" id="cd23794">
    <property type="entry name" value="UBCc_UBE2F_UBE2M"/>
    <property type="match status" value="1"/>
</dbReference>
<keyword evidence="4 9" id="KW-0833">Ubl conjugation pathway</keyword>
<dbReference type="SUPFAM" id="SSF54495">
    <property type="entry name" value="UBC-like"/>
    <property type="match status" value="1"/>
</dbReference>
<organism evidence="11 12">
    <name type="scientific">Pristionchus mayeri</name>
    <dbReference type="NCBI Taxonomy" id="1317129"/>
    <lineage>
        <taxon>Eukaryota</taxon>
        <taxon>Metazoa</taxon>
        <taxon>Ecdysozoa</taxon>
        <taxon>Nematoda</taxon>
        <taxon>Chromadorea</taxon>
        <taxon>Rhabditida</taxon>
        <taxon>Rhabditina</taxon>
        <taxon>Diplogasteromorpha</taxon>
        <taxon>Diplogasteroidea</taxon>
        <taxon>Neodiplogasteridae</taxon>
        <taxon>Pristionchus</taxon>
    </lineage>
</organism>
<dbReference type="SMART" id="SM00212">
    <property type="entry name" value="UBCc"/>
    <property type="match status" value="1"/>
</dbReference>
<reference evidence="12" key="1">
    <citation type="submission" date="2022-10" db="EMBL/GenBank/DDBJ databases">
        <title>Genome assembly of Pristionchus species.</title>
        <authorList>
            <person name="Yoshida K."/>
            <person name="Sommer R.J."/>
        </authorList>
    </citation>
    <scope>NUCLEOTIDE SEQUENCE [LARGE SCALE GENOMIC DNA]</scope>
    <source>
        <strain evidence="12">RS5460</strain>
    </source>
</reference>
<keyword evidence="2" id="KW-0808">Transferase</keyword>
<feature type="domain" description="UBC core" evidence="10">
    <location>
        <begin position="43"/>
        <end position="198"/>
    </location>
</feature>
<dbReference type="InterPro" id="IPR023313">
    <property type="entry name" value="UBQ-conjugating_AS"/>
</dbReference>
<evidence type="ECO:0000313" key="11">
    <source>
        <dbReference type="EMBL" id="GMR42666.1"/>
    </source>
</evidence>
<evidence type="ECO:0000256" key="6">
    <source>
        <dbReference type="ARBA" id="ARBA00043698"/>
    </source>
</evidence>
<dbReference type="GO" id="GO:0005524">
    <property type="term" value="F:ATP binding"/>
    <property type="evidence" value="ECO:0007669"/>
    <property type="project" value="UniProtKB-UniRule"/>
</dbReference>
<evidence type="ECO:0000256" key="9">
    <source>
        <dbReference type="RuleBase" id="RU362109"/>
    </source>
</evidence>
<dbReference type="PROSITE" id="PS00183">
    <property type="entry name" value="UBC_1"/>
    <property type="match status" value="1"/>
</dbReference>
<evidence type="ECO:0000256" key="8">
    <source>
        <dbReference type="PROSITE-ProRule" id="PRU10133"/>
    </source>
</evidence>
<sequence length="199" mass="23392">MYIYLCSLRILILPLQEGKMLNLQKRIKGVDTNKQYMETRMCIREKLLTEEVRDMEREFKKDKTVRVSFPNIGVLHEMHLTVTPNEGFYKGGIFHFDIKVPVEYNHVPPVVKCLTRIWHPNIQEDGAICLSILRENSLDGFGWLPTRNISQVVHGLASLFGDLMDFEDPLNKEAADQFQKSRPEFEYKVRDYINRFARQ</sequence>
<dbReference type="PANTHER" id="PTHR24067">
    <property type="entry name" value="UBIQUITIN-CONJUGATING ENZYME E2"/>
    <property type="match status" value="1"/>
</dbReference>
<dbReference type="EC" id="2.3.2.34" evidence="7"/>
<dbReference type="InterPro" id="IPR016135">
    <property type="entry name" value="UBQ-conjugating_enzyme/RWD"/>
</dbReference>